<reference evidence="1 2" key="1">
    <citation type="submission" date="2023-03" db="EMBL/GenBank/DDBJ databases">
        <title>WGS of Gossypium arboreum.</title>
        <authorList>
            <person name="Yu D."/>
        </authorList>
    </citation>
    <scope>NUCLEOTIDE SEQUENCE [LARGE SCALE GENOMIC DNA]</scope>
    <source>
        <tissue evidence="1">Leaf</tissue>
    </source>
</reference>
<organism evidence="1 2">
    <name type="scientific">Gossypium arboreum</name>
    <name type="common">Tree cotton</name>
    <name type="synonym">Gossypium nanking</name>
    <dbReference type="NCBI Taxonomy" id="29729"/>
    <lineage>
        <taxon>Eukaryota</taxon>
        <taxon>Viridiplantae</taxon>
        <taxon>Streptophyta</taxon>
        <taxon>Embryophyta</taxon>
        <taxon>Tracheophyta</taxon>
        <taxon>Spermatophyta</taxon>
        <taxon>Magnoliopsida</taxon>
        <taxon>eudicotyledons</taxon>
        <taxon>Gunneridae</taxon>
        <taxon>Pentapetalae</taxon>
        <taxon>rosids</taxon>
        <taxon>malvids</taxon>
        <taxon>Malvales</taxon>
        <taxon>Malvaceae</taxon>
        <taxon>Malvoideae</taxon>
        <taxon>Gossypium</taxon>
    </lineage>
</organism>
<evidence type="ECO:0000313" key="1">
    <source>
        <dbReference type="EMBL" id="KAK5774459.1"/>
    </source>
</evidence>
<name>A0ABR0MKE2_GOSAR</name>
<keyword evidence="2" id="KW-1185">Reference proteome</keyword>
<proteinExistence type="predicted"/>
<sequence length="50" mass="5861">MGWVILRNMLDRINKKVLDRYKKGLKMKGLVNGWLWIAEIVDKAEGTLMD</sequence>
<gene>
    <name evidence="1" type="ORF">PVK06_042314</name>
</gene>
<protein>
    <submittedName>
        <fullName evidence="1">Uncharacterized protein</fullName>
    </submittedName>
</protein>
<dbReference type="Proteomes" id="UP001358586">
    <property type="component" value="Chromosome 12"/>
</dbReference>
<evidence type="ECO:0000313" key="2">
    <source>
        <dbReference type="Proteomes" id="UP001358586"/>
    </source>
</evidence>
<accession>A0ABR0MKE2</accession>
<comment type="caution">
    <text evidence="1">The sequence shown here is derived from an EMBL/GenBank/DDBJ whole genome shotgun (WGS) entry which is preliminary data.</text>
</comment>
<dbReference type="EMBL" id="JARKNE010000012">
    <property type="protein sequence ID" value="KAK5774459.1"/>
    <property type="molecule type" value="Genomic_DNA"/>
</dbReference>